<dbReference type="Proteomes" id="UP001345691">
    <property type="component" value="Unassembled WGS sequence"/>
</dbReference>
<feature type="transmembrane region" description="Helical" evidence="7">
    <location>
        <begin position="211"/>
        <end position="229"/>
    </location>
</feature>
<feature type="transmembrane region" description="Helical" evidence="7">
    <location>
        <begin position="465"/>
        <end position="487"/>
    </location>
</feature>
<dbReference type="EMBL" id="JAVRRF010000004">
    <property type="protein sequence ID" value="KAK5066206.1"/>
    <property type="molecule type" value="Genomic_DNA"/>
</dbReference>
<feature type="transmembrane region" description="Helical" evidence="7">
    <location>
        <begin position="393"/>
        <end position="416"/>
    </location>
</feature>
<accession>A0ABR0JJN7</accession>
<feature type="transmembrane region" description="Helical" evidence="7">
    <location>
        <begin position="141"/>
        <end position="167"/>
    </location>
</feature>
<feature type="transmembrane region" description="Helical" evidence="7">
    <location>
        <begin position="292"/>
        <end position="316"/>
    </location>
</feature>
<proteinExistence type="predicted"/>
<organism evidence="8 9">
    <name type="scientific">Exophiala sideris</name>
    <dbReference type="NCBI Taxonomy" id="1016849"/>
    <lineage>
        <taxon>Eukaryota</taxon>
        <taxon>Fungi</taxon>
        <taxon>Dikarya</taxon>
        <taxon>Ascomycota</taxon>
        <taxon>Pezizomycotina</taxon>
        <taxon>Eurotiomycetes</taxon>
        <taxon>Chaetothyriomycetidae</taxon>
        <taxon>Chaetothyriales</taxon>
        <taxon>Herpotrichiellaceae</taxon>
        <taxon>Exophiala</taxon>
    </lineage>
</organism>
<keyword evidence="5 7" id="KW-0472">Membrane</keyword>
<evidence type="ECO:0000256" key="4">
    <source>
        <dbReference type="ARBA" id="ARBA00022989"/>
    </source>
</evidence>
<comment type="caution">
    <text evidence="8">The sequence shown here is derived from an EMBL/GenBank/DDBJ whole genome shotgun (WGS) entry which is preliminary data.</text>
</comment>
<protein>
    <recommendedName>
        <fullName evidence="10">Amino acid permease/ SLC12A domain-containing protein</fullName>
    </recommendedName>
</protein>
<keyword evidence="4 7" id="KW-1133">Transmembrane helix</keyword>
<evidence type="ECO:0000313" key="8">
    <source>
        <dbReference type="EMBL" id="KAK5066206.1"/>
    </source>
</evidence>
<dbReference type="PANTHER" id="PTHR45649">
    <property type="entry name" value="AMINO-ACID PERMEASE BAT1"/>
    <property type="match status" value="1"/>
</dbReference>
<reference evidence="8 9" key="1">
    <citation type="submission" date="2023-08" db="EMBL/GenBank/DDBJ databases">
        <title>Black Yeasts Isolated from many extreme environments.</title>
        <authorList>
            <person name="Coleine C."/>
            <person name="Stajich J.E."/>
            <person name="Selbmann L."/>
        </authorList>
    </citation>
    <scope>NUCLEOTIDE SEQUENCE [LARGE SCALE GENOMIC DNA]</scope>
    <source>
        <strain evidence="8 9">CCFEE 6328</strain>
    </source>
</reference>
<gene>
    <name evidence="8" type="ORF">LTR69_002724</name>
</gene>
<keyword evidence="9" id="KW-1185">Reference proteome</keyword>
<feature type="region of interest" description="Disordered" evidence="6">
    <location>
        <begin position="1"/>
        <end position="28"/>
    </location>
</feature>
<evidence type="ECO:0000256" key="1">
    <source>
        <dbReference type="ARBA" id="ARBA00004141"/>
    </source>
</evidence>
<dbReference type="PROSITE" id="PS00218">
    <property type="entry name" value="AMINO_ACID_PERMEASE_1"/>
    <property type="match status" value="1"/>
</dbReference>
<evidence type="ECO:0000256" key="3">
    <source>
        <dbReference type="ARBA" id="ARBA00022692"/>
    </source>
</evidence>
<dbReference type="InterPro" id="IPR004840">
    <property type="entry name" value="Amino_acid_permease_CS"/>
</dbReference>
<evidence type="ECO:0000256" key="5">
    <source>
        <dbReference type="ARBA" id="ARBA00023136"/>
    </source>
</evidence>
<evidence type="ECO:0000313" key="9">
    <source>
        <dbReference type="Proteomes" id="UP001345691"/>
    </source>
</evidence>
<dbReference type="Gene3D" id="1.20.1740.10">
    <property type="entry name" value="Amino acid/polyamine transporter I"/>
    <property type="match status" value="1"/>
</dbReference>
<evidence type="ECO:0000256" key="7">
    <source>
        <dbReference type="SAM" id="Phobius"/>
    </source>
</evidence>
<feature type="transmembrane region" description="Helical" evidence="7">
    <location>
        <begin position="179"/>
        <end position="199"/>
    </location>
</feature>
<dbReference type="Pfam" id="PF13520">
    <property type="entry name" value="AA_permease_2"/>
    <property type="match status" value="1"/>
</dbReference>
<evidence type="ECO:0008006" key="10">
    <source>
        <dbReference type="Google" id="ProtNLM"/>
    </source>
</evidence>
<evidence type="ECO:0000256" key="2">
    <source>
        <dbReference type="ARBA" id="ARBA00022448"/>
    </source>
</evidence>
<feature type="transmembrane region" description="Helical" evidence="7">
    <location>
        <begin position="345"/>
        <end position="372"/>
    </location>
</feature>
<feature type="transmembrane region" description="Helical" evidence="7">
    <location>
        <begin position="493"/>
        <end position="515"/>
    </location>
</feature>
<feature type="transmembrane region" description="Helical" evidence="7">
    <location>
        <begin position="428"/>
        <end position="445"/>
    </location>
</feature>
<feature type="transmembrane region" description="Helical" evidence="7">
    <location>
        <begin position="58"/>
        <end position="83"/>
    </location>
</feature>
<sequence>MDREKSTERPRALNPRTAPALATPPHRRSSAVAHDITDADLINVSGHKQELDRLFDRFSVISTAITTGNVWIALAGTIAVAIYNGGPTGILYEFIVVSVLYWFVAASVAELASAIPSSGGVYHWATITAGRYGRICGYLAGWWNFFAWIFATAVTLQIVGAIIITMAQLNAPSYQYQRWQVFLVFIFCAWLFAAVVLFFNRAIPRIEQVGGFFILAGFLITVIVSAVMRHSQGRPYASSHQVWNDFTNLTGYSSSGFAFLLGMLNGAFAVGVPDLTSHLAEEMESPSRNIPIAILSQYVVGFLTALFYLIAMFYALTDLDSLFDTTYVFPLGEIYQQVTGNAAGAIGLLFLVLAPSVIACLGCYLTASRIFWTLARDRATPFAGLFSRIPARLKVPAASIVLCAVICTILSCIYVGNLTAFNAFTSSYVVLSMASYLAAILPHLLSGRKKVVPGYFWMKGPIGFVVNTISCLFMLAFIVIFCFPFAMPVDAETMNYTCLIFGGLTIIMLAIYLFLRKGYTGPQVIMLGPKVEMTAQAYRNSIVEAMQ</sequence>
<dbReference type="PIRSF" id="PIRSF006060">
    <property type="entry name" value="AA_transporter"/>
    <property type="match status" value="1"/>
</dbReference>
<comment type="subcellular location">
    <subcellularLocation>
        <location evidence="1">Membrane</location>
        <topology evidence="1">Multi-pass membrane protein</topology>
    </subcellularLocation>
</comment>
<keyword evidence="3 7" id="KW-0812">Transmembrane</keyword>
<feature type="transmembrane region" description="Helical" evidence="7">
    <location>
        <begin position="249"/>
        <end position="272"/>
    </location>
</feature>
<evidence type="ECO:0000256" key="6">
    <source>
        <dbReference type="SAM" id="MobiDB-lite"/>
    </source>
</evidence>
<dbReference type="PANTHER" id="PTHR45649:SF27">
    <property type="entry name" value="CHOLINE TRANSPORTER (EUROFUNG)"/>
    <property type="match status" value="1"/>
</dbReference>
<dbReference type="InterPro" id="IPR002293">
    <property type="entry name" value="AA/rel_permease1"/>
</dbReference>
<feature type="compositionally biased region" description="Basic and acidic residues" evidence="6">
    <location>
        <begin position="1"/>
        <end position="11"/>
    </location>
</feature>
<keyword evidence="2" id="KW-0813">Transport</keyword>
<name>A0ABR0JJN7_9EURO</name>